<keyword evidence="2" id="KW-0238">DNA-binding</keyword>
<name>A0A7M5X4C0_9CNID</name>
<dbReference type="InterPro" id="IPR014001">
    <property type="entry name" value="Helicase_ATP-bd"/>
</dbReference>
<evidence type="ECO:0000259" key="6">
    <source>
        <dbReference type="PROSITE" id="PS51192"/>
    </source>
</evidence>
<dbReference type="EnsemblMetazoa" id="CLYHEMT017541.1">
    <property type="protein sequence ID" value="CLYHEMP017541.1"/>
    <property type="gene ID" value="CLYHEMG017541"/>
</dbReference>
<dbReference type="SUPFAM" id="SSF52540">
    <property type="entry name" value="P-loop containing nucleoside triphosphate hydrolases"/>
    <property type="match status" value="1"/>
</dbReference>
<proteinExistence type="inferred from homology"/>
<dbReference type="PROSITE" id="PS51192">
    <property type="entry name" value="HELICASE_ATP_BIND_1"/>
    <property type="match status" value="1"/>
</dbReference>
<reference evidence="7" key="1">
    <citation type="submission" date="2021-01" db="UniProtKB">
        <authorList>
            <consortium name="EnsemblMetazoa"/>
        </authorList>
    </citation>
    <scope>IDENTIFICATION</scope>
</reference>
<dbReference type="Pfam" id="PF00270">
    <property type="entry name" value="DEAD"/>
    <property type="match status" value="1"/>
</dbReference>
<organism evidence="7 8">
    <name type="scientific">Clytia hemisphaerica</name>
    <dbReference type="NCBI Taxonomy" id="252671"/>
    <lineage>
        <taxon>Eukaryota</taxon>
        <taxon>Metazoa</taxon>
        <taxon>Cnidaria</taxon>
        <taxon>Hydrozoa</taxon>
        <taxon>Hydroidolina</taxon>
        <taxon>Leptothecata</taxon>
        <taxon>Obeliida</taxon>
        <taxon>Clytiidae</taxon>
        <taxon>Clytia</taxon>
    </lineage>
</organism>
<comment type="catalytic activity">
    <reaction evidence="4">
        <text>Couples ATP hydrolysis with the unwinding of duplex DNA by translocating in the 3'-5' direction.</text>
        <dbReference type="EC" id="5.6.2.4"/>
    </reaction>
</comment>
<evidence type="ECO:0000256" key="2">
    <source>
        <dbReference type="ARBA" id="ARBA00023125"/>
    </source>
</evidence>
<sequence>AISNIYYGRDTLCVFPTAFGKSLIYQCLPKLFKSMDDSLYDNPTVIVLSPLVSLITNQVSEAGKLDYLGLNACALDLKEHSRIVDGKFNLIFGTPESWLNNSKWRDFVSSNFMVNNLACIVVDEVHKVSWGESTKGSKAFRETFSRIGELRSTCRQNVPVLALSATIDLDLTQLVIG</sequence>
<keyword evidence="3" id="KW-0413">Isomerase</keyword>
<dbReference type="GO" id="GO:0000724">
    <property type="term" value="P:double-strand break repair via homologous recombination"/>
    <property type="evidence" value="ECO:0007669"/>
    <property type="project" value="TreeGrafter"/>
</dbReference>
<dbReference type="OrthoDB" id="5986358at2759"/>
<evidence type="ECO:0000256" key="4">
    <source>
        <dbReference type="ARBA" id="ARBA00034617"/>
    </source>
</evidence>
<evidence type="ECO:0000256" key="3">
    <source>
        <dbReference type="ARBA" id="ARBA00023235"/>
    </source>
</evidence>
<dbReference type="GO" id="GO:0005737">
    <property type="term" value="C:cytoplasm"/>
    <property type="evidence" value="ECO:0007669"/>
    <property type="project" value="TreeGrafter"/>
</dbReference>
<dbReference type="SMART" id="SM00487">
    <property type="entry name" value="DEXDc"/>
    <property type="match status" value="1"/>
</dbReference>
<comment type="similarity">
    <text evidence="1">Belongs to the helicase family. RecQ subfamily.</text>
</comment>
<dbReference type="InterPro" id="IPR027417">
    <property type="entry name" value="P-loop_NTPase"/>
</dbReference>
<dbReference type="Proteomes" id="UP000594262">
    <property type="component" value="Unplaced"/>
</dbReference>
<evidence type="ECO:0000313" key="8">
    <source>
        <dbReference type="Proteomes" id="UP000594262"/>
    </source>
</evidence>
<dbReference type="GO" id="GO:0003677">
    <property type="term" value="F:DNA binding"/>
    <property type="evidence" value="ECO:0007669"/>
    <property type="project" value="UniProtKB-KW"/>
</dbReference>
<keyword evidence="8" id="KW-1185">Reference proteome</keyword>
<dbReference type="GO" id="GO:0005524">
    <property type="term" value="F:ATP binding"/>
    <property type="evidence" value="ECO:0007669"/>
    <property type="project" value="InterPro"/>
</dbReference>
<accession>A0A7M5X4C0</accession>
<evidence type="ECO:0000256" key="1">
    <source>
        <dbReference type="ARBA" id="ARBA00005446"/>
    </source>
</evidence>
<protein>
    <recommendedName>
        <fullName evidence="5">DNA 3'-5' helicase</fullName>
        <ecNumber evidence="5">5.6.2.4</ecNumber>
    </recommendedName>
</protein>
<dbReference type="PANTHER" id="PTHR13710:SF105">
    <property type="entry name" value="ATP-DEPENDENT DNA HELICASE Q1"/>
    <property type="match status" value="1"/>
</dbReference>
<dbReference type="Gene3D" id="3.40.50.300">
    <property type="entry name" value="P-loop containing nucleotide triphosphate hydrolases"/>
    <property type="match status" value="1"/>
</dbReference>
<dbReference type="GO" id="GO:0005694">
    <property type="term" value="C:chromosome"/>
    <property type="evidence" value="ECO:0007669"/>
    <property type="project" value="TreeGrafter"/>
</dbReference>
<dbReference type="InterPro" id="IPR011545">
    <property type="entry name" value="DEAD/DEAH_box_helicase_dom"/>
</dbReference>
<dbReference type="AlphaFoldDB" id="A0A7M5X4C0"/>
<dbReference type="GO" id="GO:0043138">
    <property type="term" value="F:3'-5' DNA helicase activity"/>
    <property type="evidence" value="ECO:0007669"/>
    <property type="project" value="UniProtKB-EC"/>
</dbReference>
<feature type="domain" description="Helicase ATP-binding" evidence="6">
    <location>
        <begin position="2"/>
        <end position="177"/>
    </location>
</feature>
<dbReference type="GO" id="GO:0009378">
    <property type="term" value="F:four-way junction helicase activity"/>
    <property type="evidence" value="ECO:0007669"/>
    <property type="project" value="TreeGrafter"/>
</dbReference>
<dbReference type="EC" id="5.6.2.4" evidence="5"/>
<evidence type="ECO:0000313" key="7">
    <source>
        <dbReference type="EnsemblMetazoa" id="CLYHEMP017541.1"/>
    </source>
</evidence>
<evidence type="ECO:0000256" key="5">
    <source>
        <dbReference type="ARBA" id="ARBA00034808"/>
    </source>
</evidence>
<dbReference type="PANTHER" id="PTHR13710">
    <property type="entry name" value="DNA HELICASE RECQ FAMILY MEMBER"/>
    <property type="match status" value="1"/>
</dbReference>